<reference evidence="8 9" key="1">
    <citation type="submission" date="2020-03" db="EMBL/GenBank/DDBJ databases">
        <title>Draft genome of Streptomyces sp. ventii, isolated from the Axial Seamount in the Pacific Ocean, and resequencing of the two type strains Streptomyces lonarensis strain NCL 716 and Streptomyces bohaiensis strain 11A07.</title>
        <authorList>
            <person name="Loughran R.M."/>
            <person name="Pfannmuller K.M."/>
            <person name="Wasson B.J."/>
            <person name="Deadmond M.C."/>
            <person name="Paddock B.E."/>
            <person name="Koyack M.J."/>
            <person name="Gallegos D.A."/>
            <person name="Mitchell E.A."/>
            <person name="Ushijima B."/>
            <person name="Saw J.H."/>
            <person name="Mcphail K.L."/>
            <person name="Videau P."/>
        </authorList>
    </citation>
    <scope>NUCLEOTIDE SEQUENCE [LARGE SCALE GENOMIC DNA]</scope>
    <source>
        <strain evidence="9">5675061</strain>
    </source>
</reference>
<keyword evidence="4 6" id="KW-1133">Transmembrane helix</keyword>
<evidence type="ECO:0000313" key="9">
    <source>
        <dbReference type="Proteomes" id="UP000746503"/>
    </source>
</evidence>
<dbReference type="Pfam" id="PF02104">
    <property type="entry name" value="SURF1"/>
    <property type="match status" value="1"/>
</dbReference>
<dbReference type="Proteomes" id="UP000746503">
    <property type="component" value="Unassembled WGS sequence"/>
</dbReference>
<keyword evidence="6" id="KW-1003">Cell membrane</keyword>
<feature type="transmembrane region" description="Helical" evidence="6">
    <location>
        <begin position="12"/>
        <end position="30"/>
    </location>
</feature>
<accession>A0ABX1ARJ9</accession>
<organism evidence="8 9">
    <name type="scientific">Streptomyces spiramenti</name>
    <dbReference type="NCBI Taxonomy" id="2720606"/>
    <lineage>
        <taxon>Bacteria</taxon>
        <taxon>Bacillati</taxon>
        <taxon>Actinomycetota</taxon>
        <taxon>Actinomycetes</taxon>
        <taxon>Kitasatosporales</taxon>
        <taxon>Streptomycetaceae</taxon>
        <taxon>Streptomyces</taxon>
    </lineage>
</organism>
<proteinExistence type="inferred from homology"/>
<dbReference type="PROSITE" id="PS50895">
    <property type="entry name" value="SURF1"/>
    <property type="match status" value="1"/>
</dbReference>
<evidence type="ECO:0000256" key="2">
    <source>
        <dbReference type="ARBA" id="ARBA00007165"/>
    </source>
</evidence>
<evidence type="ECO:0000256" key="4">
    <source>
        <dbReference type="ARBA" id="ARBA00022989"/>
    </source>
</evidence>
<feature type="transmembrane region" description="Helical" evidence="6">
    <location>
        <begin position="216"/>
        <end position="236"/>
    </location>
</feature>
<keyword evidence="3 6" id="KW-0812">Transmembrane</keyword>
<comment type="subcellular location">
    <subcellularLocation>
        <location evidence="6">Cell membrane</location>
        <topology evidence="6">Multi-pass membrane protein</topology>
    </subcellularLocation>
    <subcellularLocation>
        <location evidence="1">Membrane</location>
    </subcellularLocation>
</comment>
<dbReference type="EMBL" id="JAAVJB010000317">
    <property type="protein sequence ID" value="NJP68950.1"/>
    <property type="molecule type" value="Genomic_DNA"/>
</dbReference>
<comment type="similarity">
    <text evidence="2 6">Belongs to the SURF1 family.</text>
</comment>
<evidence type="ECO:0000313" key="8">
    <source>
        <dbReference type="EMBL" id="NJP68950.1"/>
    </source>
</evidence>
<evidence type="ECO:0000256" key="1">
    <source>
        <dbReference type="ARBA" id="ARBA00004370"/>
    </source>
</evidence>
<dbReference type="InterPro" id="IPR002994">
    <property type="entry name" value="Surf1/Shy1"/>
</dbReference>
<feature type="compositionally biased region" description="Gly residues" evidence="7">
    <location>
        <begin position="281"/>
        <end position="293"/>
    </location>
</feature>
<comment type="caution">
    <text evidence="8">The sequence shown here is derived from an EMBL/GenBank/DDBJ whole genome shotgun (WGS) entry which is preliminary data.</text>
</comment>
<name>A0ABX1ARJ9_9ACTN</name>
<keyword evidence="5 6" id="KW-0472">Membrane</keyword>
<evidence type="ECO:0000256" key="6">
    <source>
        <dbReference type="RuleBase" id="RU363076"/>
    </source>
</evidence>
<feature type="region of interest" description="Disordered" evidence="7">
    <location>
        <begin position="249"/>
        <end position="320"/>
    </location>
</feature>
<dbReference type="CDD" id="cd06662">
    <property type="entry name" value="SURF1"/>
    <property type="match status" value="1"/>
</dbReference>
<sequence length="320" mass="33706">MYRFLLTPRWWAINVFVALAIPFCLYMGSWQLGRFEDRVEGHRDNQQQVEAARVAEAVPLDRLLPPSTETVGEAATVTGTFDAEHELLVPGRTLDGETGFYVLTPLQPSDGSRAVPVVRGWLPGAPDADAVPPAPTGETGVEGILQAAESPRAVNAPTGLPGGQIGVIGAASLINLLPYEVENAWLTVREAEDPMTAVPPVAASGTGLDIKAFQNLGYTAEWFVFAAFTAFMWFRLFRREVETIRDAELGIHPDSPPPSADGARPDPEGPASPTAPAGDGSTSGGGADTGGADGAEDPEPGEATAPPATRTEDRAEPARS</sequence>
<feature type="compositionally biased region" description="Basic and acidic residues" evidence="7">
    <location>
        <begin position="310"/>
        <end position="320"/>
    </location>
</feature>
<evidence type="ECO:0000256" key="3">
    <source>
        <dbReference type="ARBA" id="ARBA00022692"/>
    </source>
</evidence>
<keyword evidence="9" id="KW-1185">Reference proteome</keyword>
<dbReference type="InterPro" id="IPR045214">
    <property type="entry name" value="Surf1/Surf4"/>
</dbReference>
<dbReference type="PANTHER" id="PTHR23427">
    <property type="entry name" value="SURFEIT LOCUS PROTEIN"/>
    <property type="match status" value="1"/>
</dbReference>
<gene>
    <name evidence="8" type="ORF">HCJ92_22355</name>
</gene>
<dbReference type="PANTHER" id="PTHR23427:SF2">
    <property type="entry name" value="SURFEIT LOCUS PROTEIN 1"/>
    <property type="match status" value="1"/>
</dbReference>
<protein>
    <recommendedName>
        <fullName evidence="6">SURF1-like protein</fullName>
    </recommendedName>
</protein>
<evidence type="ECO:0000256" key="5">
    <source>
        <dbReference type="ARBA" id="ARBA00023136"/>
    </source>
</evidence>
<evidence type="ECO:0000256" key="7">
    <source>
        <dbReference type="SAM" id="MobiDB-lite"/>
    </source>
</evidence>
<dbReference type="RefSeq" id="WP_167935422.1">
    <property type="nucleotide sequence ID" value="NZ_JAAVJB010000317.1"/>
</dbReference>